<dbReference type="Pfam" id="PF01261">
    <property type="entry name" value="AP_endonuc_2"/>
    <property type="match status" value="1"/>
</dbReference>
<keyword evidence="4" id="KW-1185">Reference proteome</keyword>
<name>A0A5C6C560_9BACT</name>
<sequence>MSSETSPPPAQRSHSPLRLNRRSAANLTATTALAAWLGRPLNSLAAAAEGDGPAAQPSATDTPPEPGVPAPQPSPLPYLDRIGLQLYTLRDQMAESPEQTLAAVAAAGYWQVELMNIDEQAVQIAAMARAAGLCVHSAFLDYNVITAPGREGVASLEQTLDLAQRIGLRHVVFGYIAKDQRDSAEKCRVIADSANAAADKTRAAGMRMCYHNHSFEFAAFASTATEDAEAKSLTAYDIFIERFDPQQMEFELDVFWAKIAGQDPLALMRRLAGRISQVHLKDMLADTPVSLDESAVPKEAFQELGDGVIDIPSVMRLAKEIGVDQCHVEQDQSPAPLESIVQSYQYLMKAGNP</sequence>
<feature type="region of interest" description="Disordered" evidence="1">
    <location>
        <begin position="1"/>
        <end position="23"/>
    </location>
</feature>
<dbReference type="InterPro" id="IPR013022">
    <property type="entry name" value="Xyl_isomerase-like_TIM-brl"/>
</dbReference>
<organism evidence="3 4">
    <name type="scientific">Allorhodopirellula heiligendammensis</name>
    <dbReference type="NCBI Taxonomy" id="2714739"/>
    <lineage>
        <taxon>Bacteria</taxon>
        <taxon>Pseudomonadati</taxon>
        <taxon>Planctomycetota</taxon>
        <taxon>Planctomycetia</taxon>
        <taxon>Pirellulales</taxon>
        <taxon>Pirellulaceae</taxon>
        <taxon>Allorhodopirellula</taxon>
    </lineage>
</organism>
<evidence type="ECO:0000313" key="3">
    <source>
        <dbReference type="EMBL" id="TWU17939.1"/>
    </source>
</evidence>
<dbReference type="InterPro" id="IPR006311">
    <property type="entry name" value="TAT_signal"/>
</dbReference>
<dbReference type="Proteomes" id="UP000319908">
    <property type="component" value="Unassembled WGS sequence"/>
</dbReference>
<protein>
    <submittedName>
        <fullName evidence="3">Inosose dehydratase</fullName>
        <ecNumber evidence="3">4.2.1.44</ecNumber>
    </submittedName>
</protein>
<feature type="region of interest" description="Disordered" evidence="1">
    <location>
        <begin position="47"/>
        <end position="76"/>
    </location>
</feature>
<dbReference type="PANTHER" id="PTHR12110:SF41">
    <property type="entry name" value="INOSOSE DEHYDRATASE"/>
    <property type="match status" value="1"/>
</dbReference>
<dbReference type="EC" id="4.2.1.44" evidence="3"/>
<dbReference type="InterPro" id="IPR036237">
    <property type="entry name" value="Xyl_isomerase-like_sf"/>
</dbReference>
<evidence type="ECO:0000259" key="2">
    <source>
        <dbReference type="Pfam" id="PF01261"/>
    </source>
</evidence>
<feature type="domain" description="Xylose isomerase-like TIM barrel" evidence="2">
    <location>
        <begin position="101"/>
        <end position="325"/>
    </location>
</feature>
<reference evidence="3 4" key="1">
    <citation type="journal article" date="2020" name="Antonie Van Leeuwenhoek">
        <title>Rhodopirellula heiligendammensis sp. nov., Rhodopirellula pilleata sp. nov., and Rhodopirellula solitaria sp. nov. isolated from natural or artificial marine surfaces in Northern Germany and California, USA, and emended description of the genus Rhodopirellula.</title>
        <authorList>
            <person name="Kallscheuer N."/>
            <person name="Wiegand S."/>
            <person name="Jogler M."/>
            <person name="Boedeker C."/>
            <person name="Peeters S.H."/>
            <person name="Rast P."/>
            <person name="Heuer A."/>
            <person name="Jetten M.S.M."/>
            <person name="Rohde M."/>
            <person name="Jogler C."/>
        </authorList>
    </citation>
    <scope>NUCLEOTIDE SEQUENCE [LARGE SCALE GENOMIC DNA]</scope>
    <source>
        <strain evidence="3 4">Poly21</strain>
    </source>
</reference>
<dbReference type="GO" id="GO:0050114">
    <property type="term" value="F:myo-inosose-2 dehydratase activity"/>
    <property type="evidence" value="ECO:0007669"/>
    <property type="project" value="UniProtKB-EC"/>
</dbReference>
<dbReference type="EMBL" id="SJPU01000001">
    <property type="protein sequence ID" value="TWU17939.1"/>
    <property type="molecule type" value="Genomic_DNA"/>
</dbReference>
<comment type="caution">
    <text evidence="3">The sequence shown here is derived from an EMBL/GenBank/DDBJ whole genome shotgun (WGS) entry which is preliminary data.</text>
</comment>
<dbReference type="OrthoDB" id="9798407at2"/>
<dbReference type="InterPro" id="IPR050312">
    <property type="entry name" value="IolE/XylAMocC-like"/>
</dbReference>
<gene>
    <name evidence="3" type="primary">iolE_1</name>
    <name evidence="3" type="ORF">Poly21_00910</name>
</gene>
<dbReference type="SUPFAM" id="SSF51658">
    <property type="entry name" value="Xylose isomerase-like"/>
    <property type="match status" value="1"/>
</dbReference>
<dbReference type="AlphaFoldDB" id="A0A5C6C560"/>
<dbReference type="PROSITE" id="PS51318">
    <property type="entry name" value="TAT"/>
    <property type="match status" value="1"/>
</dbReference>
<feature type="compositionally biased region" description="Pro residues" evidence="1">
    <location>
        <begin position="1"/>
        <end position="10"/>
    </location>
</feature>
<dbReference type="PANTHER" id="PTHR12110">
    <property type="entry name" value="HYDROXYPYRUVATE ISOMERASE"/>
    <property type="match status" value="1"/>
</dbReference>
<dbReference type="RefSeq" id="WP_146404902.1">
    <property type="nucleotide sequence ID" value="NZ_SJPU01000001.1"/>
</dbReference>
<proteinExistence type="predicted"/>
<dbReference type="Gene3D" id="3.20.20.150">
    <property type="entry name" value="Divalent-metal-dependent TIM barrel enzymes"/>
    <property type="match status" value="1"/>
</dbReference>
<evidence type="ECO:0000256" key="1">
    <source>
        <dbReference type="SAM" id="MobiDB-lite"/>
    </source>
</evidence>
<evidence type="ECO:0000313" key="4">
    <source>
        <dbReference type="Proteomes" id="UP000319908"/>
    </source>
</evidence>
<accession>A0A5C6C560</accession>
<feature type="compositionally biased region" description="Pro residues" evidence="1">
    <location>
        <begin position="63"/>
        <end position="76"/>
    </location>
</feature>
<keyword evidence="3" id="KW-0456">Lyase</keyword>